<dbReference type="GO" id="GO:0006811">
    <property type="term" value="P:monoatomic ion transport"/>
    <property type="evidence" value="ECO:0007669"/>
    <property type="project" value="UniProtKB-KW"/>
</dbReference>
<evidence type="ECO:0000256" key="5">
    <source>
        <dbReference type="ARBA" id="ARBA00022840"/>
    </source>
</evidence>
<dbReference type="PROSITE" id="PS00211">
    <property type="entry name" value="ABC_TRANSPORTER_1"/>
    <property type="match status" value="1"/>
</dbReference>
<proteinExistence type="predicted"/>
<evidence type="ECO:0000256" key="7">
    <source>
        <dbReference type="ARBA" id="ARBA00023065"/>
    </source>
</evidence>
<dbReference type="InterPro" id="IPR051535">
    <property type="entry name" value="Siderophore_ABC-ATPase"/>
</dbReference>
<dbReference type="GO" id="GO:0015420">
    <property type="term" value="F:ABC-type vitamin B12 transporter activity"/>
    <property type="evidence" value="ECO:0007669"/>
    <property type="project" value="UniProtKB-EC"/>
</dbReference>
<evidence type="ECO:0000256" key="8">
    <source>
        <dbReference type="ARBA" id="ARBA00023136"/>
    </source>
</evidence>
<keyword evidence="7" id="KW-0406">Ion transport</keyword>
<keyword evidence="4" id="KW-0547">Nucleotide-binding</keyword>
<dbReference type="RefSeq" id="WP_267635870.1">
    <property type="nucleotide sequence ID" value="NZ_JAODIY010000001.1"/>
</dbReference>
<dbReference type="GO" id="GO:0005524">
    <property type="term" value="F:ATP binding"/>
    <property type="evidence" value="ECO:0007669"/>
    <property type="project" value="UniProtKB-KW"/>
</dbReference>
<gene>
    <name evidence="17" type="ORF">ACFQJ7_09745</name>
</gene>
<dbReference type="Pfam" id="PF00005">
    <property type="entry name" value="ABC_tran"/>
    <property type="match status" value="1"/>
</dbReference>
<dbReference type="PROSITE" id="PS50893">
    <property type="entry name" value="ABC_TRANSPORTER_2"/>
    <property type="match status" value="1"/>
</dbReference>
<dbReference type="PANTHER" id="PTHR42771:SF2">
    <property type="entry name" value="IRON(3+)-HYDROXAMATE IMPORT ATP-BINDING PROTEIN FHUC"/>
    <property type="match status" value="1"/>
</dbReference>
<feature type="compositionally biased region" description="Basic and acidic residues" evidence="15">
    <location>
        <begin position="1"/>
        <end position="13"/>
    </location>
</feature>
<evidence type="ECO:0000256" key="2">
    <source>
        <dbReference type="ARBA" id="ARBA00022448"/>
    </source>
</evidence>
<organism evidence="17 18">
    <name type="scientific">Halovenus rubra</name>
    <dbReference type="NCBI Taxonomy" id="869890"/>
    <lineage>
        <taxon>Archaea</taxon>
        <taxon>Methanobacteriati</taxon>
        <taxon>Methanobacteriota</taxon>
        <taxon>Stenosarchaea group</taxon>
        <taxon>Halobacteria</taxon>
        <taxon>Halobacteriales</taxon>
        <taxon>Haloarculaceae</taxon>
        <taxon>Halovenus</taxon>
    </lineage>
</organism>
<dbReference type="InterPro" id="IPR017871">
    <property type="entry name" value="ABC_transporter-like_CS"/>
</dbReference>
<keyword evidence="6" id="KW-0408">Iron</keyword>
<comment type="catalytic activity">
    <reaction evidence="9">
        <text>an R-cob(III)alamin(out) + ATP + H2O = an R-cob(III)alamin(in) + ADP + phosphate + H(+)</text>
        <dbReference type="Rhea" id="RHEA:17873"/>
        <dbReference type="ChEBI" id="CHEBI:15377"/>
        <dbReference type="ChEBI" id="CHEBI:15378"/>
        <dbReference type="ChEBI" id="CHEBI:30616"/>
        <dbReference type="ChEBI" id="CHEBI:43474"/>
        <dbReference type="ChEBI" id="CHEBI:140785"/>
        <dbReference type="ChEBI" id="CHEBI:456216"/>
        <dbReference type="EC" id="7.6.2.8"/>
    </reaction>
</comment>
<feature type="region of interest" description="Disordered" evidence="15">
    <location>
        <begin position="1"/>
        <end position="35"/>
    </location>
</feature>
<comment type="subcellular location">
    <subcellularLocation>
        <location evidence="1">Cell membrane</location>
        <topology evidence="1">Peripheral membrane protein</topology>
    </subcellularLocation>
</comment>
<dbReference type="EMBL" id="JBHSZQ010000020">
    <property type="protein sequence ID" value="MFC7126314.1"/>
    <property type="molecule type" value="Genomic_DNA"/>
</dbReference>
<dbReference type="InterPro" id="IPR003593">
    <property type="entry name" value="AAA+_ATPase"/>
</dbReference>
<comment type="subunit">
    <text evidence="11">The complex is composed of two ATP-binding proteins (BtuD), two transmembrane proteins (BtuC) and a solute-binding protein (BtuF).</text>
</comment>
<dbReference type="SUPFAM" id="SSF52540">
    <property type="entry name" value="P-loop containing nucleoside triphosphate hydrolases"/>
    <property type="match status" value="1"/>
</dbReference>
<evidence type="ECO:0000256" key="9">
    <source>
        <dbReference type="ARBA" id="ARBA00050590"/>
    </source>
</evidence>
<accession>A0ABD5X8V5</accession>
<dbReference type="CDD" id="cd03214">
    <property type="entry name" value="ABC_Iron-Siderophores_B12_Hemin"/>
    <property type="match status" value="1"/>
</dbReference>
<evidence type="ECO:0000256" key="1">
    <source>
        <dbReference type="ARBA" id="ARBA00004202"/>
    </source>
</evidence>
<evidence type="ECO:0000313" key="18">
    <source>
        <dbReference type="Proteomes" id="UP001596414"/>
    </source>
</evidence>
<evidence type="ECO:0000256" key="6">
    <source>
        <dbReference type="ARBA" id="ARBA00023004"/>
    </source>
</evidence>
<dbReference type="FunFam" id="3.40.50.300:FF:000134">
    <property type="entry name" value="Iron-enterobactin ABC transporter ATP-binding protein"/>
    <property type="match status" value="1"/>
</dbReference>
<dbReference type="EC" id="7.6.2.8" evidence="12"/>
<name>A0ABD5X8V5_9EURY</name>
<dbReference type="AlphaFoldDB" id="A0ABD5X8V5"/>
<evidence type="ECO:0000259" key="16">
    <source>
        <dbReference type="PROSITE" id="PS50893"/>
    </source>
</evidence>
<dbReference type="PANTHER" id="PTHR42771">
    <property type="entry name" value="IRON(3+)-HYDROXAMATE IMPORT ATP-BINDING PROTEIN FHUC"/>
    <property type="match status" value="1"/>
</dbReference>
<evidence type="ECO:0000256" key="10">
    <source>
        <dbReference type="ARBA" id="ARBA00058960"/>
    </source>
</evidence>
<keyword evidence="5 17" id="KW-0067">ATP-binding</keyword>
<evidence type="ECO:0000256" key="4">
    <source>
        <dbReference type="ARBA" id="ARBA00022741"/>
    </source>
</evidence>
<dbReference type="GO" id="GO:0005886">
    <property type="term" value="C:plasma membrane"/>
    <property type="evidence" value="ECO:0007669"/>
    <property type="project" value="UniProtKB-SubCell"/>
</dbReference>
<comment type="function">
    <text evidence="10">Required for corrinoid utilization. Probably part of the ABC transporter complex BtuCDF involved in cobalamin (vitamin B12) import. Probably responsible for energy coupling to the transport system.</text>
</comment>
<evidence type="ECO:0000256" key="11">
    <source>
        <dbReference type="ARBA" id="ARBA00064420"/>
    </source>
</evidence>
<evidence type="ECO:0000256" key="13">
    <source>
        <dbReference type="ARBA" id="ARBA00073649"/>
    </source>
</evidence>
<dbReference type="Proteomes" id="UP001596414">
    <property type="component" value="Unassembled WGS sequence"/>
</dbReference>
<evidence type="ECO:0000256" key="14">
    <source>
        <dbReference type="ARBA" id="ARBA00077139"/>
    </source>
</evidence>
<keyword evidence="2" id="KW-0813">Transport</keyword>
<keyword evidence="8" id="KW-0472">Membrane</keyword>
<reference evidence="17 18" key="1">
    <citation type="journal article" date="2014" name="Int. J. Syst. Evol. Microbiol.">
        <title>Complete genome sequence of Corynebacterium casei LMG S-19264T (=DSM 44701T), isolated from a smear-ripened cheese.</title>
        <authorList>
            <consortium name="US DOE Joint Genome Institute (JGI-PGF)"/>
            <person name="Walter F."/>
            <person name="Albersmeier A."/>
            <person name="Kalinowski J."/>
            <person name="Ruckert C."/>
        </authorList>
    </citation>
    <scope>NUCLEOTIDE SEQUENCE [LARGE SCALE GENOMIC DNA]</scope>
    <source>
        <strain evidence="17 18">CGMCC 4.7215</strain>
    </source>
</reference>
<dbReference type="InterPro" id="IPR003439">
    <property type="entry name" value="ABC_transporter-like_ATP-bd"/>
</dbReference>
<evidence type="ECO:0000256" key="3">
    <source>
        <dbReference type="ARBA" id="ARBA00022475"/>
    </source>
</evidence>
<protein>
    <recommendedName>
        <fullName evidence="13">Cobalamin import ATP-binding protein BtuD</fullName>
        <ecNumber evidence="12">7.6.2.8</ecNumber>
    </recommendedName>
    <alternativeName>
        <fullName evidence="14">Vitamin B12-transporting ATPase</fullName>
    </alternativeName>
</protein>
<dbReference type="InterPro" id="IPR027417">
    <property type="entry name" value="P-loop_NTPase"/>
</dbReference>
<evidence type="ECO:0000313" key="17">
    <source>
        <dbReference type="EMBL" id="MFC7126314.1"/>
    </source>
</evidence>
<evidence type="ECO:0000256" key="12">
    <source>
        <dbReference type="ARBA" id="ARBA00066387"/>
    </source>
</evidence>
<evidence type="ECO:0000256" key="15">
    <source>
        <dbReference type="SAM" id="MobiDB-lite"/>
    </source>
</evidence>
<comment type="caution">
    <text evidence="17">The sequence shown here is derived from an EMBL/GenBank/DDBJ whole genome shotgun (WGS) entry which is preliminary data.</text>
</comment>
<keyword evidence="3" id="KW-1003">Cell membrane</keyword>
<dbReference type="SMART" id="SM00382">
    <property type="entry name" value="AAA"/>
    <property type="match status" value="1"/>
</dbReference>
<feature type="domain" description="ABC transporter" evidence="16">
    <location>
        <begin position="34"/>
        <end position="272"/>
    </location>
</feature>
<dbReference type="Gene3D" id="3.40.50.300">
    <property type="entry name" value="P-loop containing nucleotide triphosphate hydrolases"/>
    <property type="match status" value="1"/>
</dbReference>
<sequence>MTTRQHSETRSSTDEQDSENDEQRTSTELGPSKLVGENLAIGYPTTDEPVVECNNVVLPEGEVTALVGPNGSGKSTLLKSMASHLTPERGQFLLDGKSVQEFESKELAKELGLLSQEHDSPGSLTVETLVTHGRYPHRGFFDTLSEKDYDAIDRAIDLAGVEHLRETETANLSGGQKQLVWIAMVLAQDTDLLLLDEPTTFLDLHHQLQVMNVIQTLNREEDVTVGVVLHDIGQAARFADNLIALNDGELYDWGPPNEVVTEELLADVFRVDATVTNDSVGPQITPHCAIEE</sequence>